<keyword evidence="2 4" id="KW-0238">DNA-binding</keyword>
<evidence type="ECO:0000256" key="1">
    <source>
        <dbReference type="ARBA" id="ARBA00023015"/>
    </source>
</evidence>
<keyword evidence="7" id="KW-1185">Reference proteome</keyword>
<feature type="domain" description="HTH tetR-type" evidence="5">
    <location>
        <begin position="11"/>
        <end position="71"/>
    </location>
</feature>
<accession>A0AAF0BX50</accession>
<sequence length="208" mass="22705">MIGGSLETHRDVTRERIFDALARLMDERGYDAVSLADVAAAAGLARTAIYNYVPDKETLLVAYASRETDRYLAQLREALAQVDDPVGQLQTYLRHQVAYFARHHLPPGPALRHLLPQEAFARVLDHVAAVDAVLLDILGRGVADRYMASDDVATTASMINACIGRGSALAADGADLDVVVARTEGFVLRALDVRLLSDGSARRIPRRR</sequence>
<evidence type="ECO:0000256" key="3">
    <source>
        <dbReference type="ARBA" id="ARBA00023163"/>
    </source>
</evidence>
<evidence type="ECO:0000313" key="7">
    <source>
        <dbReference type="Proteomes" id="UP001216390"/>
    </source>
</evidence>
<organism evidence="6 7">
    <name type="scientific">Iamia majanohamensis</name>
    <dbReference type="NCBI Taxonomy" id="467976"/>
    <lineage>
        <taxon>Bacteria</taxon>
        <taxon>Bacillati</taxon>
        <taxon>Actinomycetota</taxon>
        <taxon>Acidimicrobiia</taxon>
        <taxon>Acidimicrobiales</taxon>
        <taxon>Iamiaceae</taxon>
        <taxon>Iamia</taxon>
    </lineage>
</organism>
<evidence type="ECO:0000256" key="4">
    <source>
        <dbReference type="PROSITE-ProRule" id="PRU00335"/>
    </source>
</evidence>
<reference evidence="6" key="1">
    <citation type="submission" date="2023-01" db="EMBL/GenBank/DDBJ databases">
        <title>The diversity of Class Acidimicrobiia in South China Sea sediment environments and the proposal of Iamia marina sp. nov., a novel species of the genus Iamia.</title>
        <authorList>
            <person name="He Y."/>
            <person name="Tian X."/>
        </authorList>
    </citation>
    <scope>NUCLEOTIDE SEQUENCE</scope>
    <source>
        <strain evidence="6">DSM 19957</strain>
    </source>
</reference>
<evidence type="ECO:0000259" key="5">
    <source>
        <dbReference type="PROSITE" id="PS50977"/>
    </source>
</evidence>
<dbReference type="PRINTS" id="PR00455">
    <property type="entry name" value="HTHTETR"/>
</dbReference>
<gene>
    <name evidence="6" type="ORF">PO878_05900</name>
</gene>
<dbReference type="InterPro" id="IPR001647">
    <property type="entry name" value="HTH_TetR"/>
</dbReference>
<dbReference type="Gene3D" id="1.10.357.10">
    <property type="entry name" value="Tetracycline Repressor, domain 2"/>
    <property type="match status" value="1"/>
</dbReference>
<evidence type="ECO:0000256" key="2">
    <source>
        <dbReference type="ARBA" id="ARBA00023125"/>
    </source>
</evidence>
<dbReference type="InterPro" id="IPR023772">
    <property type="entry name" value="DNA-bd_HTH_TetR-type_CS"/>
</dbReference>
<dbReference type="KEGG" id="ima:PO878_05900"/>
<dbReference type="GO" id="GO:0000976">
    <property type="term" value="F:transcription cis-regulatory region binding"/>
    <property type="evidence" value="ECO:0007669"/>
    <property type="project" value="TreeGrafter"/>
</dbReference>
<dbReference type="EMBL" id="CP116942">
    <property type="protein sequence ID" value="WCO68259.1"/>
    <property type="molecule type" value="Genomic_DNA"/>
</dbReference>
<dbReference type="Proteomes" id="UP001216390">
    <property type="component" value="Chromosome"/>
</dbReference>
<dbReference type="AlphaFoldDB" id="A0AAF0BX50"/>
<dbReference type="RefSeq" id="WP_272737776.1">
    <property type="nucleotide sequence ID" value="NZ_CP116942.1"/>
</dbReference>
<keyword evidence="3" id="KW-0804">Transcription</keyword>
<evidence type="ECO:0000313" key="6">
    <source>
        <dbReference type="EMBL" id="WCO68259.1"/>
    </source>
</evidence>
<dbReference type="GO" id="GO:0003700">
    <property type="term" value="F:DNA-binding transcription factor activity"/>
    <property type="evidence" value="ECO:0007669"/>
    <property type="project" value="TreeGrafter"/>
</dbReference>
<dbReference type="SUPFAM" id="SSF46689">
    <property type="entry name" value="Homeodomain-like"/>
    <property type="match status" value="1"/>
</dbReference>
<name>A0AAF0BX50_9ACTN</name>
<proteinExistence type="predicted"/>
<dbReference type="InterPro" id="IPR050109">
    <property type="entry name" value="HTH-type_TetR-like_transc_reg"/>
</dbReference>
<dbReference type="PROSITE" id="PS01081">
    <property type="entry name" value="HTH_TETR_1"/>
    <property type="match status" value="1"/>
</dbReference>
<feature type="DNA-binding region" description="H-T-H motif" evidence="4">
    <location>
        <begin position="34"/>
        <end position="53"/>
    </location>
</feature>
<dbReference type="PROSITE" id="PS50977">
    <property type="entry name" value="HTH_TETR_2"/>
    <property type="match status" value="1"/>
</dbReference>
<dbReference type="PANTHER" id="PTHR30055">
    <property type="entry name" value="HTH-TYPE TRANSCRIPTIONAL REGULATOR RUTR"/>
    <property type="match status" value="1"/>
</dbReference>
<dbReference type="InterPro" id="IPR009057">
    <property type="entry name" value="Homeodomain-like_sf"/>
</dbReference>
<dbReference type="Pfam" id="PF00440">
    <property type="entry name" value="TetR_N"/>
    <property type="match status" value="1"/>
</dbReference>
<keyword evidence="1" id="KW-0805">Transcription regulation</keyword>
<protein>
    <submittedName>
        <fullName evidence="6">TetR/AcrR family transcriptional regulator</fullName>
    </submittedName>
</protein>
<dbReference type="PANTHER" id="PTHR30055:SF234">
    <property type="entry name" value="HTH-TYPE TRANSCRIPTIONAL REGULATOR BETI"/>
    <property type="match status" value="1"/>
</dbReference>